<accession>A0A3L6QDJ4</accession>
<evidence type="ECO:0000313" key="3">
    <source>
        <dbReference type="EMBL" id="RLM75277.1"/>
    </source>
</evidence>
<dbReference type="EMBL" id="PQIB02000013">
    <property type="protein sequence ID" value="RLM75277.1"/>
    <property type="molecule type" value="Genomic_DNA"/>
</dbReference>
<dbReference type="SUPFAM" id="SSF53098">
    <property type="entry name" value="Ribonuclease H-like"/>
    <property type="match status" value="1"/>
</dbReference>
<dbReference type="InterPro" id="IPR008906">
    <property type="entry name" value="HATC_C_dom"/>
</dbReference>
<dbReference type="GO" id="GO:0003677">
    <property type="term" value="F:DNA binding"/>
    <property type="evidence" value="ECO:0007669"/>
    <property type="project" value="InterPro"/>
</dbReference>
<dbReference type="Pfam" id="PF14372">
    <property type="entry name" value="hAT-like_RNase-H"/>
    <property type="match status" value="1"/>
</dbReference>
<dbReference type="InterPro" id="IPR025525">
    <property type="entry name" value="hAT-like_transposase_RNase-H"/>
</dbReference>
<sequence>MARAAAFGPHEAKLRSMVSATASAHTKASFGPASVSRYTPHLLQKIHVQAEQGSNPQPPPSETLSGQAYEVPGALHGGTAVLDPRYKLNLVSYYFRKIYDNADTSQHITRVVALLNRLFTEYQKSSCSSSVGTNLLECHIKDDFFDDYSPPKEISELDWYLESPVMVRSVDLDILKFWSGMSNCYPNLANLARDILAIPVSTVATKSAFTIGKKILNYRRSGLSPYLLEMVICLHDWTCPKDRNGIAL</sequence>
<dbReference type="PANTHER" id="PTHR23272">
    <property type="entry name" value="BED FINGER-RELATED"/>
    <property type="match status" value="1"/>
</dbReference>
<dbReference type="InterPro" id="IPR012337">
    <property type="entry name" value="RNaseH-like_sf"/>
</dbReference>
<dbReference type="Pfam" id="PF05699">
    <property type="entry name" value="Dimer_Tnp_hAT"/>
    <property type="match status" value="1"/>
</dbReference>
<evidence type="ECO:0008006" key="5">
    <source>
        <dbReference type="Google" id="ProtNLM"/>
    </source>
</evidence>
<comment type="caution">
    <text evidence="3">The sequence shown here is derived from an EMBL/GenBank/DDBJ whole genome shotgun (WGS) entry which is preliminary data.</text>
</comment>
<dbReference type="OrthoDB" id="1733466at2759"/>
<proteinExistence type="predicted"/>
<gene>
    <name evidence="3" type="ORF">C2845_PM15G01610</name>
</gene>
<feature type="domain" description="HAT C-terminal dimerisation" evidence="1">
    <location>
        <begin position="156"/>
        <end position="237"/>
    </location>
</feature>
<dbReference type="AlphaFoldDB" id="A0A3L6QDJ4"/>
<evidence type="ECO:0000313" key="4">
    <source>
        <dbReference type="Proteomes" id="UP000275267"/>
    </source>
</evidence>
<evidence type="ECO:0000259" key="2">
    <source>
        <dbReference type="Pfam" id="PF14372"/>
    </source>
</evidence>
<name>A0A3L6QDJ4_PANMI</name>
<keyword evidence="4" id="KW-1185">Reference proteome</keyword>
<dbReference type="Proteomes" id="UP000275267">
    <property type="component" value="Unassembled WGS sequence"/>
</dbReference>
<dbReference type="GO" id="GO:0046983">
    <property type="term" value="F:protein dimerization activity"/>
    <property type="evidence" value="ECO:0007669"/>
    <property type="project" value="InterPro"/>
</dbReference>
<dbReference type="PANTHER" id="PTHR23272:SF182">
    <property type="entry name" value="OS09G0381850 PROTEIN"/>
    <property type="match status" value="1"/>
</dbReference>
<feature type="domain" description="hAT-like transposase RNase-H fold" evidence="2">
    <location>
        <begin position="80"/>
        <end position="122"/>
    </location>
</feature>
<dbReference type="STRING" id="4540.A0A3L6QDJ4"/>
<evidence type="ECO:0000259" key="1">
    <source>
        <dbReference type="Pfam" id="PF05699"/>
    </source>
</evidence>
<organism evidence="3 4">
    <name type="scientific">Panicum miliaceum</name>
    <name type="common">Proso millet</name>
    <name type="synonym">Broomcorn millet</name>
    <dbReference type="NCBI Taxonomy" id="4540"/>
    <lineage>
        <taxon>Eukaryota</taxon>
        <taxon>Viridiplantae</taxon>
        <taxon>Streptophyta</taxon>
        <taxon>Embryophyta</taxon>
        <taxon>Tracheophyta</taxon>
        <taxon>Spermatophyta</taxon>
        <taxon>Magnoliopsida</taxon>
        <taxon>Liliopsida</taxon>
        <taxon>Poales</taxon>
        <taxon>Poaceae</taxon>
        <taxon>PACMAD clade</taxon>
        <taxon>Panicoideae</taxon>
        <taxon>Panicodae</taxon>
        <taxon>Paniceae</taxon>
        <taxon>Panicinae</taxon>
        <taxon>Panicum</taxon>
        <taxon>Panicum sect. Panicum</taxon>
    </lineage>
</organism>
<protein>
    <recommendedName>
        <fullName evidence="5">HAT C-terminal dimerisation domain-containing protein</fullName>
    </recommendedName>
</protein>
<reference evidence="4" key="1">
    <citation type="journal article" date="2019" name="Nat. Commun.">
        <title>The genome of broomcorn millet.</title>
        <authorList>
            <person name="Zou C."/>
            <person name="Miki D."/>
            <person name="Li D."/>
            <person name="Tang Q."/>
            <person name="Xiao L."/>
            <person name="Rajput S."/>
            <person name="Deng P."/>
            <person name="Jia W."/>
            <person name="Huang R."/>
            <person name="Zhang M."/>
            <person name="Sun Y."/>
            <person name="Hu J."/>
            <person name="Fu X."/>
            <person name="Schnable P.S."/>
            <person name="Li F."/>
            <person name="Zhang H."/>
            <person name="Feng B."/>
            <person name="Zhu X."/>
            <person name="Liu R."/>
            <person name="Schnable J.C."/>
            <person name="Zhu J.-K."/>
            <person name="Zhang H."/>
        </authorList>
    </citation>
    <scope>NUCLEOTIDE SEQUENCE [LARGE SCALE GENOMIC DNA]</scope>
</reference>